<reference evidence="4" key="1">
    <citation type="submission" date="2021-03" db="EMBL/GenBank/DDBJ databases">
        <title>Whole genome sequence of Jiella sp. CQZ9-1.</title>
        <authorList>
            <person name="Tuo L."/>
        </authorList>
    </citation>
    <scope>NUCLEOTIDE SEQUENCE</scope>
    <source>
        <strain evidence="4">CQZ9-1</strain>
    </source>
</reference>
<dbReference type="EMBL" id="JAFMPP010000001">
    <property type="protein sequence ID" value="MBO0661294.1"/>
    <property type="molecule type" value="Genomic_DNA"/>
</dbReference>
<dbReference type="SUPFAM" id="SSF55347">
    <property type="entry name" value="Glyceraldehyde-3-phosphate dehydrogenase-like, C-terminal domain"/>
    <property type="match status" value="1"/>
</dbReference>
<organism evidence="4 5">
    <name type="scientific">Jiella flava</name>
    <dbReference type="NCBI Taxonomy" id="2816857"/>
    <lineage>
        <taxon>Bacteria</taxon>
        <taxon>Pseudomonadati</taxon>
        <taxon>Pseudomonadota</taxon>
        <taxon>Alphaproteobacteria</taxon>
        <taxon>Hyphomicrobiales</taxon>
        <taxon>Aurantimonadaceae</taxon>
        <taxon>Jiella</taxon>
    </lineage>
</organism>
<keyword evidence="1" id="KW-0560">Oxidoreductase</keyword>
<dbReference type="Gene3D" id="3.40.50.720">
    <property type="entry name" value="NAD(P)-binding Rossmann-like Domain"/>
    <property type="match status" value="1"/>
</dbReference>
<feature type="domain" description="Gfo/Idh/MocA-like oxidoreductase N-terminal" evidence="2">
    <location>
        <begin position="2"/>
        <end position="116"/>
    </location>
</feature>
<keyword evidence="5" id="KW-1185">Reference proteome</keyword>
<dbReference type="InterPro" id="IPR050463">
    <property type="entry name" value="Gfo/Idh/MocA_oxidrdct_glycsds"/>
</dbReference>
<comment type="caution">
    <text evidence="4">The sequence shown here is derived from an EMBL/GenBank/DDBJ whole genome shotgun (WGS) entry which is preliminary data.</text>
</comment>
<dbReference type="Gene3D" id="3.30.360.10">
    <property type="entry name" value="Dihydrodipicolinate Reductase, domain 2"/>
    <property type="match status" value="1"/>
</dbReference>
<evidence type="ECO:0000259" key="2">
    <source>
        <dbReference type="Pfam" id="PF01408"/>
    </source>
</evidence>
<evidence type="ECO:0000313" key="4">
    <source>
        <dbReference type="EMBL" id="MBO0661294.1"/>
    </source>
</evidence>
<accession>A0A939JUD0</accession>
<dbReference type="SUPFAM" id="SSF51735">
    <property type="entry name" value="NAD(P)-binding Rossmann-fold domains"/>
    <property type="match status" value="1"/>
</dbReference>
<dbReference type="InterPro" id="IPR055170">
    <property type="entry name" value="GFO_IDH_MocA-like_dom"/>
</dbReference>
<dbReference type="PANTHER" id="PTHR43818">
    <property type="entry name" value="BCDNA.GH03377"/>
    <property type="match status" value="1"/>
</dbReference>
<feature type="domain" description="GFO/IDH/MocA-like oxidoreductase" evidence="3">
    <location>
        <begin position="126"/>
        <end position="266"/>
    </location>
</feature>
<evidence type="ECO:0000256" key="1">
    <source>
        <dbReference type="ARBA" id="ARBA00023002"/>
    </source>
</evidence>
<dbReference type="InterPro" id="IPR000683">
    <property type="entry name" value="Gfo/Idh/MocA-like_OxRdtase_N"/>
</dbReference>
<protein>
    <submittedName>
        <fullName evidence="4">Gfo/Idh/MocA family oxidoreductase</fullName>
    </submittedName>
</protein>
<dbReference type="InterPro" id="IPR036291">
    <property type="entry name" value="NAD(P)-bd_dom_sf"/>
</dbReference>
<evidence type="ECO:0000259" key="3">
    <source>
        <dbReference type="Pfam" id="PF22725"/>
    </source>
</evidence>
<dbReference type="Pfam" id="PF22725">
    <property type="entry name" value="GFO_IDH_MocA_C3"/>
    <property type="match status" value="1"/>
</dbReference>
<gene>
    <name evidence="4" type="ORF">J1C48_01785</name>
</gene>
<evidence type="ECO:0000313" key="5">
    <source>
        <dbReference type="Proteomes" id="UP000664122"/>
    </source>
</evidence>
<proteinExistence type="predicted"/>
<dbReference type="AlphaFoldDB" id="A0A939JUD0"/>
<dbReference type="Proteomes" id="UP000664122">
    <property type="component" value="Unassembled WGS sequence"/>
</dbReference>
<dbReference type="RefSeq" id="WP_207256120.1">
    <property type="nucleotide sequence ID" value="NZ_JAFMPP010000001.1"/>
</dbReference>
<dbReference type="GO" id="GO:0000166">
    <property type="term" value="F:nucleotide binding"/>
    <property type="evidence" value="ECO:0007669"/>
    <property type="project" value="InterPro"/>
</dbReference>
<sequence>MILGTGSIAHRHAEQFLSIPGCRVVAACDINAERAQAFANLHGIPQPFADLNAALAWGQFDAVVNATPDAVHKATTLKVLRANKAVFCEKPLALNAEDAFEMVGAAERARLINMVNLTYRNAHAIQLARRMVEAGEIGVVRHVSASYRQSWLTGHHWGNWQSDERWLWRLSSAHGSKGVIGDIGIHILDFATYGTGLGIAALQARLQTFDKAEGGAIGAYPLDANDSCAMTVEFDNGALGVVHMSRYATGKANDLDLTIHGTTGALKVWSNTNESSLDVCLGADIHTQTWRRATCPPTPRNADRFAAALLSGMNGEPDFRHAAKLQTLLDLCFASDAERRMLPVVLPPV</sequence>
<dbReference type="GO" id="GO:0016491">
    <property type="term" value="F:oxidoreductase activity"/>
    <property type="evidence" value="ECO:0007669"/>
    <property type="project" value="UniProtKB-KW"/>
</dbReference>
<dbReference type="Pfam" id="PF01408">
    <property type="entry name" value="GFO_IDH_MocA"/>
    <property type="match status" value="1"/>
</dbReference>
<dbReference type="PANTHER" id="PTHR43818:SF11">
    <property type="entry name" value="BCDNA.GH03377"/>
    <property type="match status" value="1"/>
</dbReference>
<name>A0A939JUD0_9HYPH</name>